<dbReference type="AlphaFoldDB" id="A0A067S806"/>
<evidence type="ECO:0000256" key="1">
    <source>
        <dbReference type="SAM" id="MobiDB-lite"/>
    </source>
</evidence>
<protein>
    <submittedName>
        <fullName evidence="2">Uncharacterized protein</fullName>
    </submittedName>
</protein>
<gene>
    <name evidence="2" type="ORF">GALMADRAFT_148126</name>
</gene>
<dbReference type="EMBL" id="KL142427">
    <property type="protein sequence ID" value="KDR66072.1"/>
    <property type="molecule type" value="Genomic_DNA"/>
</dbReference>
<feature type="compositionally biased region" description="Low complexity" evidence="1">
    <location>
        <begin position="41"/>
        <end position="51"/>
    </location>
</feature>
<name>A0A067S806_GALM3</name>
<feature type="region of interest" description="Disordered" evidence="1">
    <location>
        <begin position="162"/>
        <end position="218"/>
    </location>
</feature>
<proteinExistence type="predicted"/>
<keyword evidence="3" id="KW-1185">Reference proteome</keyword>
<organism evidence="2 3">
    <name type="scientific">Galerina marginata (strain CBS 339.88)</name>
    <dbReference type="NCBI Taxonomy" id="685588"/>
    <lineage>
        <taxon>Eukaryota</taxon>
        <taxon>Fungi</taxon>
        <taxon>Dikarya</taxon>
        <taxon>Basidiomycota</taxon>
        <taxon>Agaricomycotina</taxon>
        <taxon>Agaricomycetes</taxon>
        <taxon>Agaricomycetidae</taxon>
        <taxon>Agaricales</taxon>
        <taxon>Agaricineae</taxon>
        <taxon>Strophariaceae</taxon>
        <taxon>Galerina</taxon>
    </lineage>
</organism>
<evidence type="ECO:0000313" key="2">
    <source>
        <dbReference type="EMBL" id="KDR66072.1"/>
    </source>
</evidence>
<evidence type="ECO:0000313" key="3">
    <source>
        <dbReference type="Proteomes" id="UP000027222"/>
    </source>
</evidence>
<reference evidence="3" key="1">
    <citation type="journal article" date="2014" name="Proc. Natl. Acad. Sci. U.S.A.">
        <title>Extensive sampling of basidiomycete genomes demonstrates inadequacy of the white-rot/brown-rot paradigm for wood decay fungi.</title>
        <authorList>
            <person name="Riley R."/>
            <person name="Salamov A.A."/>
            <person name="Brown D.W."/>
            <person name="Nagy L.G."/>
            <person name="Floudas D."/>
            <person name="Held B.W."/>
            <person name="Levasseur A."/>
            <person name="Lombard V."/>
            <person name="Morin E."/>
            <person name="Otillar R."/>
            <person name="Lindquist E.A."/>
            <person name="Sun H."/>
            <person name="LaButti K.M."/>
            <person name="Schmutz J."/>
            <person name="Jabbour D."/>
            <person name="Luo H."/>
            <person name="Baker S.E."/>
            <person name="Pisabarro A.G."/>
            <person name="Walton J.D."/>
            <person name="Blanchette R.A."/>
            <person name="Henrissat B."/>
            <person name="Martin F."/>
            <person name="Cullen D."/>
            <person name="Hibbett D.S."/>
            <person name="Grigoriev I.V."/>
        </authorList>
    </citation>
    <scope>NUCLEOTIDE SEQUENCE [LARGE SCALE GENOMIC DNA]</scope>
    <source>
        <strain evidence="3">CBS 339.88</strain>
    </source>
</reference>
<dbReference type="HOGENOM" id="CLU_983681_0_0_1"/>
<feature type="compositionally biased region" description="Low complexity" evidence="1">
    <location>
        <begin position="177"/>
        <end position="192"/>
    </location>
</feature>
<feature type="region of interest" description="Disordered" evidence="1">
    <location>
        <begin position="1"/>
        <end position="70"/>
    </location>
</feature>
<sequence>MLSTLAPAGDRDRERVVSEDEDNDNEREKEKSKTPRCLVHQGVQAARARAGGAREGGVDGNYGHQSKPRFNFNLDAPPRPEEELDDMLVLAQIDLGRSFRVCICLDQAVPHTHSSRSPSLLSLRRKKECFSCHRRRGHAVSPTNRSGVIIDLSNVNSVQRQLLDRPGPGVPPAGTLSTSRPPSSSDPLPASSTQAGDDPTPSSSFLPQSLVDINPGAERMGEPPYDLARCWAVGVELFGVQSSSSSPCFGLKAVVGVDWFDELDTRGVTGDSRPRFSMVFEIE</sequence>
<dbReference type="Proteomes" id="UP000027222">
    <property type="component" value="Unassembled WGS sequence"/>
</dbReference>
<accession>A0A067S806</accession>
<feature type="compositionally biased region" description="Basic and acidic residues" evidence="1">
    <location>
        <begin position="9"/>
        <end position="18"/>
    </location>
</feature>